<protein>
    <submittedName>
        <fullName evidence="2">Uncharacterized protein</fullName>
    </submittedName>
</protein>
<keyword evidence="1" id="KW-0472">Membrane</keyword>
<dbReference type="EMBL" id="JAHVKP010000001">
    <property type="protein sequence ID" value="MBY6217801.1"/>
    <property type="molecule type" value="Genomic_DNA"/>
</dbReference>
<feature type="transmembrane region" description="Helical" evidence="1">
    <location>
        <begin position="131"/>
        <end position="153"/>
    </location>
</feature>
<comment type="caution">
    <text evidence="2">The sequence shown here is derived from an EMBL/GenBank/DDBJ whole genome shotgun (WGS) entry which is preliminary data.</text>
</comment>
<keyword evidence="1" id="KW-1133">Transmembrane helix</keyword>
<reference evidence="2" key="1">
    <citation type="submission" date="2021-06" db="EMBL/GenBank/DDBJ databases">
        <title>50 bacteria genomes isolated from Dapeng, Shenzhen, China.</title>
        <authorList>
            <person name="Zheng W."/>
            <person name="Yu S."/>
            <person name="Huang Y."/>
        </authorList>
    </citation>
    <scope>NUCLEOTIDE SEQUENCE</scope>
    <source>
        <strain evidence="2">DP4N28-2</strain>
    </source>
</reference>
<dbReference type="Proteomes" id="UP000824927">
    <property type="component" value="Unassembled WGS sequence"/>
</dbReference>
<accession>A0A9Q3S0F7</accession>
<sequence>MTEMIAKRDFKYRLYFRLMDACLLFGLLGLVDHLLGSFGIHFADGEHPVWYVALGAVTLAMNFLLAPFLILAGFMRDEYAELLWKRTTNVIVTVVTILPLGIVGLGVVSVLTTGSRTLPAFLNPLLETATWISAITLFWLAFCLLFVAIFQFLRWRDSR</sequence>
<feature type="transmembrane region" description="Helical" evidence="1">
    <location>
        <begin position="21"/>
        <end position="43"/>
    </location>
</feature>
<evidence type="ECO:0000313" key="3">
    <source>
        <dbReference type="Proteomes" id="UP000824927"/>
    </source>
</evidence>
<dbReference type="AlphaFoldDB" id="A0A9Q3S0F7"/>
<gene>
    <name evidence="2" type="ORF">KUV31_05535</name>
</gene>
<name>A0A9Q3S0F7_9SPHN</name>
<evidence type="ECO:0000256" key="1">
    <source>
        <dbReference type="SAM" id="Phobius"/>
    </source>
</evidence>
<feature type="transmembrane region" description="Helical" evidence="1">
    <location>
        <begin position="87"/>
        <end position="111"/>
    </location>
</feature>
<feature type="transmembrane region" description="Helical" evidence="1">
    <location>
        <begin position="49"/>
        <end position="75"/>
    </location>
</feature>
<keyword evidence="1" id="KW-0812">Transmembrane</keyword>
<evidence type="ECO:0000313" key="2">
    <source>
        <dbReference type="EMBL" id="MBY6217801.1"/>
    </source>
</evidence>
<dbReference type="RefSeq" id="WP_222404815.1">
    <property type="nucleotide sequence ID" value="NZ_JAHVKP010000001.1"/>
</dbReference>
<proteinExistence type="predicted"/>
<organism evidence="2 3">
    <name type="scientific">Qipengyuania aquimaris</name>
    <dbReference type="NCBI Taxonomy" id="255984"/>
    <lineage>
        <taxon>Bacteria</taxon>
        <taxon>Pseudomonadati</taxon>
        <taxon>Pseudomonadota</taxon>
        <taxon>Alphaproteobacteria</taxon>
        <taxon>Sphingomonadales</taxon>
        <taxon>Erythrobacteraceae</taxon>
        <taxon>Qipengyuania</taxon>
    </lineage>
</organism>